<dbReference type="Proteomes" id="UP000617743">
    <property type="component" value="Unassembled WGS sequence"/>
</dbReference>
<evidence type="ECO:0000313" key="2">
    <source>
        <dbReference type="Proteomes" id="UP000617743"/>
    </source>
</evidence>
<dbReference type="EMBL" id="BMWC01000001">
    <property type="protein sequence ID" value="GGW78828.1"/>
    <property type="molecule type" value="Genomic_DNA"/>
</dbReference>
<gene>
    <name evidence="1" type="ORF">GCM10010383_02830</name>
</gene>
<dbReference type="Pfam" id="PF10946">
    <property type="entry name" value="DUF2625"/>
    <property type="match status" value="1"/>
</dbReference>
<protein>
    <recommendedName>
        <fullName evidence="3">DUF2625 domain-containing protein</fullName>
    </recommendedName>
</protein>
<accession>A0ABQ2WUB7</accession>
<evidence type="ECO:0000313" key="1">
    <source>
        <dbReference type="EMBL" id="GGW78828.1"/>
    </source>
</evidence>
<comment type="caution">
    <text evidence="1">The sequence shown here is derived from an EMBL/GenBank/DDBJ whole genome shotgun (WGS) entry which is preliminary data.</text>
</comment>
<evidence type="ECO:0008006" key="3">
    <source>
        <dbReference type="Google" id="ProtNLM"/>
    </source>
</evidence>
<dbReference type="InterPro" id="IPR021239">
    <property type="entry name" value="DUF2625"/>
</dbReference>
<organism evidence="1 2">
    <name type="scientific">Streptomyces lomondensis</name>
    <dbReference type="NCBI Taxonomy" id="68229"/>
    <lineage>
        <taxon>Bacteria</taxon>
        <taxon>Bacillati</taxon>
        <taxon>Actinomycetota</taxon>
        <taxon>Actinomycetes</taxon>
        <taxon>Kitasatosporales</taxon>
        <taxon>Streptomycetaceae</taxon>
        <taxon>Streptomyces</taxon>
    </lineage>
</organism>
<reference evidence="2" key="1">
    <citation type="journal article" date="2019" name="Int. J. Syst. Evol. Microbiol.">
        <title>The Global Catalogue of Microorganisms (GCM) 10K type strain sequencing project: providing services to taxonomists for standard genome sequencing and annotation.</title>
        <authorList>
            <consortium name="The Broad Institute Genomics Platform"/>
            <consortium name="The Broad Institute Genome Sequencing Center for Infectious Disease"/>
            <person name="Wu L."/>
            <person name="Ma J."/>
        </authorList>
    </citation>
    <scope>NUCLEOTIDE SEQUENCE [LARGE SCALE GENOMIC DNA]</scope>
    <source>
        <strain evidence="2">JCM 4866</strain>
    </source>
</reference>
<name>A0ABQ2WUB7_9ACTN</name>
<dbReference type="NCBIfam" id="NF008496">
    <property type="entry name" value="PRK11408.1-3"/>
    <property type="match status" value="1"/>
</dbReference>
<proteinExistence type="predicted"/>
<sequence length="242" mass="25772">MRELSQLIDVEEPAWPELRETLDASPVSVEVLPSDSELGRASVLQLQATARSYLGAVVLHCGGLLVDDGWLRVFGSPVSGAAHGVPGLAHVNQFPGTFDPAWRPETGLVVAHDVLGGTFALNAAAPAGADRPGAPGEVVYFAPDSLRWEALGLGHSTWLAWLVSGALDEFYADLRWPGWKAEVRALNGAEGLSLFPPLWSAEARQDISATSRRAVPMRELLGVARDSCRQFDGVDPGFLGAV</sequence>
<dbReference type="RefSeq" id="WP_190048233.1">
    <property type="nucleotide sequence ID" value="NZ_BMWC01000001.1"/>
</dbReference>
<keyword evidence="2" id="KW-1185">Reference proteome</keyword>